<organism evidence="2 3">
    <name type="scientific">Campylobacter hyointestinalis subsp. hyointestinalis</name>
    <dbReference type="NCBI Taxonomy" id="91352"/>
    <lineage>
        <taxon>Bacteria</taxon>
        <taxon>Pseudomonadati</taxon>
        <taxon>Campylobacterota</taxon>
        <taxon>Epsilonproteobacteria</taxon>
        <taxon>Campylobacterales</taxon>
        <taxon>Campylobacteraceae</taxon>
        <taxon>Campylobacter</taxon>
    </lineage>
</organism>
<evidence type="ECO:0000313" key="3">
    <source>
        <dbReference type="Proteomes" id="UP000052237"/>
    </source>
</evidence>
<dbReference type="InterPro" id="IPR008532">
    <property type="entry name" value="NFACT_RNA-bd"/>
</dbReference>
<keyword evidence="3" id="KW-1185">Reference proteome</keyword>
<dbReference type="Proteomes" id="UP000052237">
    <property type="component" value="Unassembled WGS sequence"/>
</dbReference>
<dbReference type="InterPro" id="IPR051608">
    <property type="entry name" value="RQC_Subunit_NEMF"/>
</dbReference>
<dbReference type="GO" id="GO:0072344">
    <property type="term" value="P:rescue of stalled ribosome"/>
    <property type="evidence" value="ECO:0007669"/>
    <property type="project" value="TreeGrafter"/>
</dbReference>
<sequence length="437" mass="50319">MKYKILTRISEFLTKFKKINNIKRVDDLALQITFDGNYSLVFDLNKSSSSIYKTDEKIAFKEYKAPFDIMLKKRLNSAKIDSIETLKNNRILKIQVSLSGSYKKVNSVLYLEFTGRFTNIILTDENGIILEALRHMQNDKRVIKPAKKLIMLEPFDIKESDCEQITDFDEYFQNEFLKLKTKRLENLKSAKLANLDKKISSLKASLDKLESKEFLEAKSKELNKNASLIISNLYLLQGFQRELNLIDEDGNNINLKLNDTPKNSANAMFKESKKLKQKAASIEIERSNLNEKIDFLLKLKNAINLANTSSELLIISPKKSLNKNSAKFSDIVRDFYVGEFKISVGKNEKGNAFLLKNAKKDDFWFHLKDIKSAHVILKTNKQNLSEDIINFAAKLCINFSTSERGSYNVDYTKRQNVKVVNEAFVNYVNYKTVGIKI</sequence>
<evidence type="ECO:0000313" key="2">
    <source>
        <dbReference type="EMBL" id="CUU81912.1"/>
    </source>
</evidence>
<dbReference type="EMBL" id="FAVB01000003">
    <property type="protein sequence ID" value="CUU81912.1"/>
    <property type="molecule type" value="Genomic_DNA"/>
</dbReference>
<dbReference type="Pfam" id="PF05670">
    <property type="entry name" value="NFACT-R_1"/>
    <property type="match status" value="1"/>
</dbReference>
<dbReference type="RefSeq" id="WP_059427649.1">
    <property type="nucleotide sequence ID" value="NZ_FAUV01000003.1"/>
</dbReference>
<proteinExistence type="predicted"/>
<name>A0A0S4S6L1_CAMHY</name>
<dbReference type="AlphaFoldDB" id="A0A0S4S6L1"/>
<dbReference type="Gene3D" id="2.30.310.10">
    <property type="entry name" value="ibrinogen binding protein from staphylococcus aureus domain"/>
    <property type="match status" value="1"/>
</dbReference>
<protein>
    <submittedName>
        <fullName evidence="2">Fibronectin/fibrinogen-binding protein</fullName>
    </submittedName>
</protein>
<dbReference type="GO" id="GO:1990112">
    <property type="term" value="C:RQC complex"/>
    <property type="evidence" value="ECO:0007669"/>
    <property type="project" value="TreeGrafter"/>
</dbReference>
<dbReference type="GO" id="GO:0043023">
    <property type="term" value="F:ribosomal large subunit binding"/>
    <property type="evidence" value="ECO:0007669"/>
    <property type="project" value="TreeGrafter"/>
</dbReference>
<dbReference type="PANTHER" id="PTHR15239">
    <property type="entry name" value="NUCLEAR EXPORT MEDIATOR FACTOR NEMF"/>
    <property type="match status" value="1"/>
</dbReference>
<dbReference type="PANTHER" id="PTHR15239:SF6">
    <property type="entry name" value="RIBOSOME QUALITY CONTROL COMPLEX SUBUNIT NEMF"/>
    <property type="match status" value="1"/>
</dbReference>
<reference evidence="2 3" key="1">
    <citation type="submission" date="2015-11" db="EMBL/GenBank/DDBJ databases">
        <authorList>
            <consortium name="Pathogen Informatics"/>
        </authorList>
    </citation>
    <scope>NUCLEOTIDE SEQUENCE [LARGE SCALE GENOMIC DNA]</scope>
    <source>
        <strain evidence="2 3">006A-0059</strain>
    </source>
</reference>
<evidence type="ECO:0000259" key="1">
    <source>
        <dbReference type="Pfam" id="PF05670"/>
    </source>
</evidence>
<dbReference type="GO" id="GO:0000049">
    <property type="term" value="F:tRNA binding"/>
    <property type="evidence" value="ECO:0007669"/>
    <property type="project" value="TreeGrafter"/>
</dbReference>
<comment type="caution">
    <text evidence="2">The sequence shown here is derived from an EMBL/GenBank/DDBJ whole genome shotgun (WGS) entry which is preliminary data.</text>
</comment>
<accession>A0A0S4S6L1</accession>
<feature type="domain" description="NFACT RNA-binding" evidence="1">
    <location>
        <begin position="340"/>
        <end position="418"/>
    </location>
</feature>
<dbReference type="Pfam" id="PF05833">
    <property type="entry name" value="NFACT_N"/>
    <property type="match status" value="1"/>
</dbReference>
<gene>
    <name evidence="2" type="ORF">ERS686654_01260</name>
</gene>